<evidence type="ECO:0000256" key="5">
    <source>
        <dbReference type="ARBA" id="ARBA00022771"/>
    </source>
</evidence>
<feature type="compositionally biased region" description="Polar residues" evidence="10">
    <location>
        <begin position="798"/>
        <end position="809"/>
    </location>
</feature>
<keyword evidence="3" id="KW-0678">Repressor</keyword>
<feature type="compositionally biased region" description="Basic and acidic residues" evidence="10">
    <location>
        <begin position="575"/>
        <end position="587"/>
    </location>
</feature>
<dbReference type="GO" id="GO:0003677">
    <property type="term" value="F:DNA binding"/>
    <property type="evidence" value="ECO:0007669"/>
    <property type="project" value="InterPro"/>
</dbReference>
<feature type="region of interest" description="Disordered" evidence="10">
    <location>
        <begin position="499"/>
        <end position="519"/>
    </location>
</feature>
<feature type="compositionally biased region" description="Basic and acidic residues" evidence="10">
    <location>
        <begin position="377"/>
        <end position="387"/>
    </location>
</feature>
<gene>
    <name evidence="12" type="ORF">V9T40_006550</name>
</gene>
<feature type="region of interest" description="Disordered" evidence="10">
    <location>
        <begin position="74"/>
        <end position="130"/>
    </location>
</feature>
<keyword evidence="4" id="KW-0479">Metal-binding</keyword>
<dbReference type="GO" id="GO:0035517">
    <property type="term" value="C:PR-DUB complex"/>
    <property type="evidence" value="ECO:0007669"/>
    <property type="project" value="TreeGrafter"/>
</dbReference>
<keyword evidence="13" id="KW-1185">Reference proteome</keyword>
<keyword evidence="7" id="KW-0805">Transcription regulation</keyword>
<comment type="caution">
    <text evidence="12">The sequence shown here is derived from an EMBL/GenBank/DDBJ whole genome shotgun (WGS) entry which is preliminary data.</text>
</comment>
<evidence type="ECO:0000256" key="10">
    <source>
        <dbReference type="SAM" id="MobiDB-lite"/>
    </source>
</evidence>
<dbReference type="AlphaFoldDB" id="A0AAN9TK87"/>
<dbReference type="InterPro" id="IPR026905">
    <property type="entry name" value="ASX-like_PHD"/>
</dbReference>
<comment type="subcellular location">
    <subcellularLocation>
        <location evidence="1">Nucleus</location>
    </subcellularLocation>
</comment>
<reference evidence="12 13" key="1">
    <citation type="submission" date="2024-03" db="EMBL/GenBank/DDBJ databases">
        <title>Adaptation during the transition from Ophiocordyceps entomopathogen to insect associate is accompanied by gene loss and intensified selection.</title>
        <authorList>
            <person name="Ward C.M."/>
            <person name="Onetto C.A."/>
            <person name="Borneman A.R."/>
        </authorList>
    </citation>
    <scope>NUCLEOTIDE SEQUENCE [LARGE SCALE GENOMIC DNA]</scope>
    <source>
        <strain evidence="12">AWRI1</strain>
        <tissue evidence="12">Single Adult Female</tissue>
    </source>
</reference>
<feature type="compositionally biased region" description="Basic residues" evidence="10">
    <location>
        <begin position="75"/>
        <end position="85"/>
    </location>
</feature>
<keyword evidence="9" id="KW-0539">Nucleus</keyword>
<dbReference type="GO" id="GO:0008270">
    <property type="term" value="F:zinc ion binding"/>
    <property type="evidence" value="ECO:0007669"/>
    <property type="project" value="UniProtKB-KW"/>
</dbReference>
<dbReference type="Pfam" id="PF13919">
    <property type="entry name" value="ASXH"/>
    <property type="match status" value="1"/>
</dbReference>
<feature type="region of interest" description="Disordered" evidence="10">
    <location>
        <begin position="982"/>
        <end position="1045"/>
    </location>
</feature>
<dbReference type="InterPro" id="IPR044867">
    <property type="entry name" value="DEUBAD_dom"/>
</dbReference>
<dbReference type="PANTHER" id="PTHR13578:SF20">
    <property type="entry name" value="POLYCOMB PROTEIN ASX"/>
    <property type="match status" value="1"/>
</dbReference>
<name>A0AAN9TK87_9HEMI</name>
<evidence type="ECO:0000313" key="13">
    <source>
        <dbReference type="Proteomes" id="UP001367676"/>
    </source>
</evidence>
<keyword evidence="8" id="KW-0804">Transcription</keyword>
<evidence type="ECO:0000256" key="2">
    <source>
        <dbReference type="ARBA" id="ARBA00006391"/>
    </source>
</evidence>
<feature type="region of interest" description="Disordered" evidence="10">
    <location>
        <begin position="793"/>
        <end position="812"/>
    </location>
</feature>
<evidence type="ECO:0000256" key="6">
    <source>
        <dbReference type="ARBA" id="ARBA00022833"/>
    </source>
</evidence>
<dbReference type="EMBL" id="JBBCAQ010000014">
    <property type="protein sequence ID" value="KAK7598315.1"/>
    <property type="molecule type" value="Genomic_DNA"/>
</dbReference>
<feature type="compositionally biased region" description="Polar residues" evidence="10">
    <location>
        <begin position="365"/>
        <end position="376"/>
    </location>
</feature>
<evidence type="ECO:0000313" key="12">
    <source>
        <dbReference type="EMBL" id="KAK7598315.1"/>
    </source>
</evidence>
<evidence type="ECO:0000256" key="9">
    <source>
        <dbReference type="ARBA" id="ARBA00023242"/>
    </source>
</evidence>
<comment type="similarity">
    <text evidence="2">Belongs to the Asx family.</text>
</comment>
<evidence type="ECO:0000256" key="4">
    <source>
        <dbReference type="ARBA" id="ARBA00022723"/>
    </source>
</evidence>
<feature type="compositionally biased region" description="Low complexity" evidence="10">
    <location>
        <begin position="982"/>
        <end position="993"/>
    </location>
</feature>
<evidence type="ECO:0000259" key="11">
    <source>
        <dbReference type="PROSITE" id="PS51916"/>
    </source>
</evidence>
<feature type="compositionally biased region" description="Polar residues" evidence="10">
    <location>
        <begin position="994"/>
        <end position="1005"/>
    </location>
</feature>
<feature type="domain" description="DEUBAD" evidence="11">
    <location>
        <begin position="175"/>
        <end position="288"/>
    </location>
</feature>
<feature type="region of interest" description="Disordered" evidence="10">
    <location>
        <begin position="551"/>
        <end position="587"/>
    </location>
</feature>
<accession>A0AAN9TK87</accession>
<dbReference type="InterPro" id="IPR024811">
    <property type="entry name" value="ASX/ASX-like"/>
</dbReference>
<dbReference type="Pfam" id="PF13922">
    <property type="entry name" value="PHD_3"/>
    <property type="match status" value="1"/>
</dbReference>
<protein>
    <recommendedName>
        <fullName evidence="11">DEUBAD domain-containing protein</fullName>
    </recommendedName>
</protein>
<dbReference type="InterPro" id="IPR028020">
    <property type="entry name" value="ASX_DEUBAD_dom"/>
</dbReference>
<keyword evidence="5" id="KW-0863">Zinc-finger</keyword>
<dbReference type="GO" id="GO:0045944">
    <property type="term" value="P:positive regulation of transcription by RNA polymerase II"/>
    <property type="evidence" value="ECO:0007669"/>
    <property type="project" value="TreeGrafter"/>
</dbReference>
<proteinExistence type="inferred from homology"/>
<sequence>MDESDGSKIYLSSSLFGSSKKHQIALSPVRLRKIKVGKSSANDGSFCGSKKSCSYEGVSWSVCKKPAVEPLRSVHYSRSHSKKVLKQALRQQAKRRRKNTKLAASNSAPVLPQVTKKSEDASEETQDNDMKGRSVIELLSSIPGFNMKRKRNSKKLSTAAQLEQTKEGCIDLETPDSILVQTNLRDLLNEQAFSSLPQLYQQKLVQLLPSIDRVSVNTPTKCLYKLSPSALNNEFFKSACSEWRDRLAEGEFTSENQQKRKLETEREKNKLDPWKMKHFEPIWGDNVNIPLTITSVSVKEIPIPKSTNTKATTTKPPPSLVLKDRTVGAVTRSVSMYREKREAKGQVPDTTKKFKLGPTSGNNYLFNRSIPTSTEANPEKRSPFDKPLELKPVDYVTENEFGHGEPLLKTVQLETSIEKTFSSGTAFPKDSTDSTEAFFSKSFSSEKNEKPVHESTSAVSVPETLVVELTTNSASMVAEDEECDQSTPVAVTSEAETLSSALAESGTLRPENKTQLSEDNCETKVQDGDIKTRIFDCEYPLPVAEATLAAESGAPVPEIQNERQTMETETAEAENETKKPEETVSTNHDDPIKITLEVVSKQLNPDEEVKEIIPESCEENFVQPAVKIDIQAKNDDANEEKSFNDPLAIADEDATAEGEEGLLESFNIDRIIREEEAKWQTNKSDSVEADILSAWDAVDSDSEELLAQVNLSVVDEPLAAAPFDEMKINVEADGDLKCPEVEENDQSVIENEFEDIASAHLVEPSLVSTEPEAPLGRLSDQMGDNGVEMVEKMEEQTGESSQTSGSPQITEPEKELMAVDSNSEKIFLDEVNDEFDKTGENTLDQSQADMPEAKLNVINSNAEVILTESATERVNNVICTTPEKVEVSPEASSLSVPKWIDYDEKSDSALSAEMERNIMKIESHPSGSVNVELEVTVTPKVDAQVTNLADGEMCASSGELTATNSTIASSTVIPSTAVVAFPSSSSSKPSLPSTQLVTNQSTFSNAPPRIASTVSTAAKAAPAKTQVKSSGRGGRNSSNKLPPGAVNLERSYQICQAVIQNSPNRDQLKVQLKPPPSMLVGNYKEFTKTSSGRGGHAKLSVRAYNPSPAQNPMLIKHVFTSSQGVPVTMAVLPPPNNELAKNQMGQYLLVQNGVRRSNSAPPANQKSGMYSAPSFGRPSSIGIQPQQLLQQQQQQNQQLLPGMRPAMRSVLTHPNAQTYYSVPQPYGLDDCSCSRKAMVICKKCGAFCHNDCIEPFKMCVNCR</sequence>
<organism evidence="12 13">
    <name type="scientific">Parthenolecanium corni</name>
    <dbReference type="NCBI Taxonomy" id="536013"/>
    <lineage>
        <taxon>Eukaryota</taxon>
        <taxon>Metazoa</taxon>
        <taxon>Ecdysozoa</taxon>
        <taxon>Arthropoda</taxon>
        <taxon>Hexapoda</taxon>
        <taxon>Insecta</taxon>
        <taxon>Pterygota</taxon>
        <taxon>Neoptera</taxon>
        <taxon>Paraneoptera</taxon>
        <taxon>Hemiptera</taxon>
        <taxon>Sternorrhyncha</taxon>
        <taxon>Coccoidea</taxon>
        <taxon>Coccidae</taxon>
        <taxon>Parthenolecanium</taxon>
    </lineage>
</organism>
<dbReference type="PANTHER" id="PTHR13578">
    <property type="entry name" value="ADDITIONAL SEX COMBS LIKE PROTEIN ASXL"/>
    <property type="match status" value="1"/>
</dbReference>
<evidence type="ECO:0000256" key="8">
    <source>
        <dbReference type="ARBA" id="ARBA00023163"/>
    </source>
</evidence>
<evidence type="ECO:0000256" key="7">
    <source>
        <dbReference type="ARBA" id="ARBA00023015"/>
    </source>
</evidence>
<evidence type="ECO:0000256" key="1">
    <source>
        <dbReference type="ARBA" id="ARBA00004123"/>
    </source>
</evidence>
<dbReference type="Proteomes" id="UP001367676">
    <property type="component" value="Unassembled WGS sequence"/>
</dbReference>
<dbReference type="GO" id="GO:0009887">
    <property type="term" value="P:animal organ morphogenesis"/>
    <property type="evidence" value="ECO:0007669"/>
    <property type="project" value="TreeGrafter"/>
</dbReference>
<evidence type="ECO:0000256" key="3">
    <source>
        <dbReference type="ARBA" id="ARBA00022491"/>
    </source>
</evidence>
<keyword evidence="6" id="KW-0862">Zinc</keyword>
<dbReference type="PROSITE" id="PS51916">
    <property type="entry name" value="DEUBAD"/>
    <property type="match status" value="1"/>
</dbReference>
<feature type="region of interest" description="Disordered" evidence="10">
    <location>
        <begin position="365"/>
        <end position="387"/>
    </location>
</feature>
<dbReference type="GO" id="GO:0003682">
    <property type="term" value="F:chromatin binding"/>
    <property type="evidence" value="ECO:0007669"/>
    <property type="project" value="TreeGrafter"/>
</dbReference>
<feature type="region of interest" description="Disordered" evidence="10">
    <location>
        <begin position="339"/>
        <end position="358"/>
    </location>
</feature>